<evidence type="ECO:0000313" key="4">
    <source>
        <dbReference type="EMBL" id="CAD9298048.1"/>
    </source>
</evidence>
<organism evidence="4">
    <name type="scientific">Grammatophora oceanica</name>
    <dbReference type="NCBI Taxonomy" id="210454"/>
    <lineage>
        <taxon>Eukaryota</taxon>
        <taxon>Sar</taxon>
        <taxon>Stramenopiles</taxon>
        <taxon>Ochrophyta</taxon>
        <taxon>Bacillariophyta</taxon>
        <taxon>Fragilariophyceae</taxon>
        <taxon>Fragilariophycidae</taxon>
        <taxon>Rhabdonematales</taxon>
        <taxon>Grammatophoraceae</taxon>
        <taxon>Grammatophora</taxon>
    </lineage>
</organism>
<dbReference type="PANTHER" id="PTHR43618">
    <property type="entry name" value="7-ALPHA-HYDROXYSTEROID DEHYDROGENASE"/>
    <property type="match status" value="1"/>
</dbReference>
<protein>
    <submittedName>
        <fullName evidence="4">Uncharacterized protein</fullName>
    </submittedName>
</protein>
<dbReference type="InterPro" id="IPR036291">
    <property type="entry name" value="NAD(P)-bd_dom_sf"/>
</dbReference>
<gene>
    <name evidence="4" type="ORF">GOCE00092_LOCUS20261</name>
</gene>
<evidence type="ECO:0000256" key="1">
    <source>
        <dbReference type="ARBA" id="ARBA00006484"/>
    </source>
</evidence>
<dbReference type="GO" id="GO:0016491">
    <property type="term" value="F:oxidoreductase activity"/>
    <property type="evidence" value="ECO:0007669"/>
    <property type="project" value="UniProtKB-KW"/>
</dbReference>
<dbReference type="InterPro" id="IPR052178">
    <property type="entry name" value="Sec_Metab_Biosynth_SDR"/>
</dbReference>
<proteinExistence type="inferred from homology"/>
<dbReference type="Gene3D" id="3.40.50.720">
    <property type="entry name" value="NAD(P)-binding Rossmann-like Domain"/>
    <property type="match status" value="1"/>
</dbReference>
<evidence type="ECO:0000256" key="3">
    <source>
        <dbReference type="ARBA" id="ARBA00023002"/>
    </source>
</evidence>
<evidence type="ECO:0000256" key="2">
    <source>
        <dbReference type="ARBA" id="ARBA00022857"/>
    </source>
</evidence>
<dbReference type="PRINTS" id="PR00080">
    <property type="entry name" value="SDRFAMILY"/>
</dbReference>
<dbReference type="AlphaFoldDB" id="A0A7S1VFB3"/>
<dbReference type="EMBL" id="HBGK01038955">
    <property type="protein sequence ID" value="CAD9298048.1"/>
    <property type="molecule type" value="Transcribed_RNA"/>
</dbReference>
<dbReference type="PANTHER" id="PTHR43618:SF8">
    <property type="entry name" value="7ALPHA-HYDROXYSTEROID DEHYDROGENASE"/>
    <property type="match status" value="1"/>
</dbReference>
<name>A0A7S1VFB3_9STRA</name>
<dbReference type="PRINTS" id="PR00081">
    <property type="entry name" value="GDHRDH"/>
</dbReference>
<keyword evidence="3" id="KW-0560">Oxidoreductase</keyword>
<dbReference type="Pfam" id="PF13561">
    <property type="entry name" value="adh_short_C2"/>
    <property type="match status" value="1"/>
</dbReference>
<reference evidence="4" key="1">
    <citation type="submission" date="2021-01" db="EMBL/GenBank/DDBJ databases">
        <authorList>
            <person name="Corre E."/>
            <person name="Pelletier E."/>
            <person name="Niang G."/>
            <person name="Scheremetjew M."/>
            <person name="Finn R."/>
            <person name="Kale V."/>
            <person name="Holt S."/>
            <person name="Cochrane G."/>
            <person name="Meng A."/>
            <person name="Brown T."/>
            <person name="Cohen L."/>
        </authorList>
    </citation>
    <scope>NUCLEOTIDE SEQUENCE</scope>
    <source>
        <strain evidence="4">CCMP 410</strain>
    </source>
</reference>
<comment type="similarity">
    <text evidence="1">Belongs to the short-chain dehydrogenases/reductases (SDR) family.</text>
</comment>
<accession>A0A7S1VFB3</accession>
<dbReference type="InterPro" id="IPR002347">
    <property type="entry name" value="SDR_fam"/>
</dbReference>
<dbReference type="SUPFAM" id="SSF51735">
    <property type="entry name" value="NAD(P)-binding Rossmann-fold domains"/>
    <property type="match status" value="1"/>
</dbReference>
<keyword evidence="2" id="KW-0521">NADP</keyword>
<dbReference type="FunFam" id="3.40.50.720:FF:000084">
    <property type="entry name" value="Short-chain dehydrogenase reductase"/>
    <property type="match status" value="1"/>
</dbReference>
<sequence>MATAVAQQLFSVVGKNVLVTGGSRGIGLMIAKGFTQAGANVLLTSRDPKACEEAATQAGCQHVASNVSTLDGCKGLVKHVSETFNGRLDILINNAGTSWGEPVERESKANWGWDKVLDLNVKGIFYLIRECTPLLEKSVLDPSDPARIINIGSVAGFVPQEAPTHAYDVSKAAVHHLTKKLARDLAPKRITVNCVAPGFVPSRMSAGLGTWGASEDKISSVIPLGRMGNEDDMAGACIYFSSKAGAWCTGVILNVDGGTVGAMQIPLQSSL</sequence>